<reference evidence="11" key="2">
    <citation type="submission" date="2015-01" db="EMBL/GenBank/DDBJ databases">
        <title>Evolutionary Origins and Diversification of the Mycorrhizal Mutualists.</title>
        <authorList>
            <consortium name="DOE Joint Genome Institute"/>
            <consortium name="Mycorrhizal Genomics Consortium"/>
            <person name="Kohler A."/>
            <person name="Kuo A."/>
            <person name="Nagy L.G."/>
            <person name="Floudas D."/>
            <person name="Copeland A."/>
            <person name="Barry K.W."/>
            <person name="Cichocki N."/>
            <person name="Veneault-Fourrey C."/>
            <person name="LaButti K."/>
            <person name="Lindquist E.A."/>
            <person name="Lipzen A."/>
            <person name="Lundell T."/>
            <person name="Morin E."/>
            <person name="Murat C."/>
            <person name="Riley R."/>
            <person name="Ohm R."/>
            <person name="Sun H."/>
            <person name="Tunlid A."/>
            <person name="Henrissat B."/>
            <person name="Grigoriev I.V."/>
            <person name="Hibbett D.S."/>
            <person name="Martin F."/>
        </authorList>
    </citation>
    <scope>NUCLEOTIDE SEQUENCE [LARGE SCALE GENOMIC DNA]</scope>
    <source>
        <strain evidence="11">h7</strain>
    </source>
</reference>
<dbReference type="InterPro" id="IPR026489">
    <property type="entry name" value="CXC_dom"/>
</dbReference>
<dbReference type="OrthoDB" id="6141102at2759"/>
<organism evidence="10 11">
    <name type="scientific">Hebeloma cylindrosporum</name>
    <dbReference type="NCBI Taxonomy" id="76867"/>
    <lineage>
        <taxon>Eukaryota</taxon>
        <taxon>Fungi</taxon>
        <taxon>Dikarya</taxon>
        <taxon>Basidiomycota</taxon>
        <taxon>Agaricomycotina</taxon>
        <taxon>Agaricomycetes</taxon>
        <taxon>Agaricomycetidae</taxon>
        <taxon>Agaricales</taxon>
        <taxon>Agaricineae</taxon>
        <taxon>Hymenogastraceae</taxon>
        <taxon>Hebeloma</taxon>
    </lineage>
</organism>
<keyword evidence="11" id="KW-1185">Reference proteome</keyword>
<dbReference type="GO" id="GO:0003682">
    <property type="term" value="F:chromatin binding"/>
    <property type="evidence" value="ECO:0007669"/>
    <property type="project" value="TreeGrafter"/>
</dbReference>
<dbReference type="InterPro" id="IPR001214">
    <property type="entry name" value="SET_dom"/>
</dbReference>
<dbReference type="InterPro" id="IPR045318">
    <property type="entry name" value="EZH1/2-like"/>
</dbReference>
<dbReference type="PANTHER" id="PTHR45747">
    <property type="entry name" value="HISTONE-LYSINE N-METHYLTRANSFERASE E(Z)"/>
    <property type="match status" value="1"/>
</dbReference>
<dbReference type="Pfam" id="PF00856">
    <property type="entry name" value="SET"/>
    <property type="match status" value="1"/>
</dbReference>
<accession>A0A0C2Y447</accession>
<dbReference type="InterPro" id="IPR041355">
    <property type="entry name" value="Pre-SET_CXC"/>
</dbReference>
<comment type="catalytic activity">
    <reaction evidence="6">
        <text>L-lysyl(27)-[histone H3] + 3 S-adenosyl-L-methionine = N(6),N(6),N(6)-trimethyl-L-lysyl(27)-[histone H3] + 3 S-adenosyl-L-homocysteine + 3 H(+)</text>
        <dbReference type="Rhea" id="RHEA:60292"/>
        <dbReference type="Rhea" id="RHEA-COMP:15535"/>
        <dbReference type="Rhea" id="RHEA-COMP:15548"/>
        <dbReference type="ChEBI" id="CHEBI:15378"/>
        <dbReference type="ChEBI" id="CHEBI:29969"/>
        <dbReference type="ChEBI" id="CHEBI:57856"/>
        <dbReference type="ChEBI" id="CHEBI:59789"/>
        <dbReference type="ChEBI" id="CHEBI:61961"/>
        <dbReference type="EC" id="2.1.1.356"/>
    </reaction>
</comment>
<dbReference type="Proteomes" id="UP000053424">
    <property type="component" value="Unassembled WGS sequence"/>
</dbReference>
<evidence type="ECO:0000256" key="6">
    <source>
        <dbReference type="ARBA" id="ARBA00048568"/>
    </source>
</evidence>
<dbReference type="HOGENOM" id="CLU_029951_0_0_1"/>
<protein>
    <recommendedName>
        <fullName evidence="12">SET domain-containing protein</fullName>
    </recommendedName>
</protein>
<feature type="region of interest" description="Disordered" evidence="7">
    <location>
        <begin position="1"/>
        <end position="30"/>
    </location>
</feature>
<dbReference type="Gene3D" id="2.170.270.10">
    <property type="entry name" value="SET domain"/>
    <property type="match status" value="1"/>
</dbReference>
<evidence type="ECO:0000313" key="11">
    <source>
        <dbReference type="Proteomes" id="UP000053424"/>
    </source>
</evidence>
<reference evidence="10 11" key="1">
    <citation type="submission" date="2014-04" db="EMBL/GenBank/DDBJ databases">
        <authorList>
            <consortium name="DOE Joint Genome Institute"/>
            <person name="Kuo A."/>
            <person name="Gay G."/>
            <person name="Dore J."/>
            <person name="Kohler A."/>
            <person name="Nagy L.G."/>
            <person name="Floudas D."/>
            <person name="Copeland A."/>
            <person name="Barry K.W."/>
            <person name="Cichocki N."/>
            <person name="Veneault-Fourrey C."/>
            <person name="LaButti K."/>
            <person name="Lindquist E.A."/>
            <person name="Lipzen A."/>
            <person name="Lundell T."/>
            <person name="Morin E."/>
            <person name="Murat C."/>
            <person name="Sun H."/>
            <person name="Tunlid A."/>
            <person name="Henrissat B."/>
            <person name="Grigoriev I.V."/>
            <person name="Hibbett D.S."/>
            <person name="Martin F."/>
            <person name="Nordberg H.P."/>
            <person name="Cantor M.N."/>
            <person name="Hua S.X."/>
        </authorList>
    </citation>
    <scope>NUCLEOTIDE SEQUENCE [LARGE SCALE GENOMIC DNA]</scope>
    <source>
        <strain evidence="11">h7</strain>
    </source>
</reference>
<proteinExistence type="predicted"/>
<evidence type="ECO:0000256" key="2">
    <source>
        <dbReference type="ARBA" id="ARBA00022679"/>
    </source>
</evidence>
<evidence type="ECO:0000259" key="8">
    <source>
        <dbReference type="PROSITE" id="PS50280"/>
    </source>
</evidence>
<dbReference type="GO" id="GO:0031507">
    <property type="term" value="P:heterochromatin formation"/>
    <property type="evidence" value="ECO:0007669"/>
    <property type="project" value="TreeGrafter"/>
</dbReference>
<keyword evidence="3" id="KW-0949">S-adenosyl-L-methionine</keyword>
<keyword evidence="4" id="KW-0805">Transcription regulation</keyword>
<dbReference type="STRING" id="686832.A0A0C2Y447"/>
<feature type="domain" description="CXC" evidence="9">
    <location>
        <begin position="383"/>
        <end position="492"/>
    </location>
</feature>
<keyword evidence="1" id="KW-0489">Methyltransferase</keyword>
<evidence type="ECO:0000256" key="4">
    <source>
        <dbReference type="ARBA" id="ARBA00023015"/>
    </source>
</evidence>
<gene>
    <name evidence="10" type="ORF">M413DRAFT_449582</name>
</gene>
<dbReference type="EMBL" id="KN831813">
    <property type="protein sequence ID" value="KIM35852.1"/>
    <property type="molecule type" value="Genomic_DNA"/>
</dbReference>
<dbReference type="GO" id="GO:0032259">
    <property type="term" value="P:methylation"/>
    <property type="evidence" value="ECO:0007669"/>
    <property type="project" value="UniProtKB-KW"/>
</dbReference>
<dbReference type="SUPFAM" id="SSF82199">
    <property type="entry name" value="SET domain"/>
    <property type="match status" value="1"/>
</dbReference>
<dbReference type="PROSITE" id="PS50280">
    <property type="entry name" value="SET"/>
    <property type="match status" value="1"/>
</dbReference>
<dbReference type="GO" id="GO:0140951">
    <property type="term" value="F:histone H3K27 trimethyltransferase activity"/>
    <property type="evidence" value="ECO:0007669"/>
    <property type="project" value="UniProtKB-EC"/>
</dbReference>
<dbReference type="GO" id="GO:0035098">
    <property type="term" value="C:ESC/E(Z) complex"/>
    <property type="evidence" value="ECO:0007669"/>
    <property type="project" value="TreeGrafter"/>
</dbReference>
<feature type="region of interest" description="Disordered" evidence="7">
    <location>
        <begin position="57"/>
        <end position="103"/>
    </location>
</feature>
<feature type="domain" description="SET" evidence="8">
    <location>
        <begin position="491"/>
        <end position="608"/>
    </location>
</feature>
<evidence type="ECO:0008006" key="12">
    <source>
        <dbReference type="Google" id="ProtNLM"/>
    </source>
</evidence>
<dbReference type="PANTHER" id="PTHR45747:SF4">
    <property type="entry name" value="HISTONE-LYSINE N-METHYLTRANSFERASE E(Z)"/>
    <property type="match status" value="1"/>
</dbReference>
<sequence length="630" mass="71218">MSIYLSMTPVPDSQGQQPLTPALENDAPRDFISETRDSVWAEHAAYHLEHCSDSLLSLQRPHPRRRRRPPPPRSPLLADHSLSDSQSASTSSANPPSHPPQFESFTIHEYQTRNEAPLIRVRETKALVLTADAFPLYPSYNACAPISRNITVGDDPDWLPFIPFADDPTYDYDVDIEHHSYFAWPNLAQDPDIQIVILETIRRLISQFGLSFPQIADMQVFPLSGDEIIKVSRSRDFPAWISPFTKVKPLPMLGGTADSPKQIMNYFKEYFCNDLNCLTSFCPTHFQLVSPTMVAPEIPYAKLVDSIENPCGVDCFLFPKKQVISTPWTASDTENLFSFLDYAPDTSSCDLAIFCRRACYEIHYYRERYCSPVRKPKTNSNIVQRLSSKAFAEHPREFTPGFPCKHDGPCDAESNCECFQNKAHCHIRCSCNSKCPRRWKGCHCAKSSKVCGTNKCSCFKAHFECDPELCLSCEARDHNSNLCKNVSIQRGNFKRTRTQPSTYGLGLFLCESCQKDDLIIEYVGERIYGSTELSRSASATHRGRQYIFELNPSLAVDATFAGNEARFINHSPTPNCVALVFLVNGEHRIGIYAASHLEANSELFLNYGPTFFYVDKDENIWQGGRVPTLD</sequence>
<dbReference type="SMART" id="SM00317">
    <property type="entry name" value="SET"/>
    <property type="match status" value="1"/>
</dbReference>
<evidence type="ECO:0000256" key="3">
    <source>
        <dbReference type="ARBA" id="ARBA00022691"/>
    </source>
</evidence>
<dbReference type="Pfam" id="PF18264">
    <property type="entry name" value="preSET_CXC"/>
    <property type="match status" value="1"/>
</dbReference>
<feature type="compositionally biased region" description="Basic residues" evidence="7">
    <location>
        <begin position="61"/>
        <end position="70"/>
    </location>
</feature>
<dbReference type="AlphaFoldDB" id="A0A0C2Y447"/>
<dbReference type="InterPro" id="IPR046341">
    <property type="entry name" value="SET_dom_sf"/>
</dbReference>
<name>A0A0C2Y447_HEBCY</name>
<evidence type="ECO:0000256" key="7">
    <source>
        <dbReference type="SAM" id="MobiDB-lite"/>
    </source>
</evidence>
<evidence type="ECO:0000259" key="9">
    <source>
        <dbReference type="PROSITE" id="PS51633"/>
    </source>
</evidence>
<keyword evidence="2" id="KW-0808">Transferase</keyword>
<keyword evidence="5" id="KW-0804">Transcription</keyword>
<evidence type="ECO:0000313" key="10">
    <source>
        <dbReference type="EMBL" id="KIM35852.1"/>
    </source>
</evidence>
<evidence type="ECO:0000256" key="1">
    <source>
        <dbReference type="ARBA" id="ARBA00022603"/>
    </source>
</evidence>
<evidence type="ECO:0000256" key="5">
    <source>
        <dbReference type="ARBA" id="ARBA00023163"/>
    </source>
</evidence>
<dbReference type="PROSITE" id="PS51633">
    <property type="entry name" value="CXC"/>
    <property type="match status" value="1"/>
</dbReference>
<feature type="compositionally biased region" description="Low complexity" evidence="7">
    <location>
        <begin position="75"/>
        <end position="95"/>
    </location>
</feature>